<evidence type="ECO:0000313" key="4">
    <source>
        <dbReference type="Proteomes" id="UP000217790"/>
    </source>
</evidence>
<feature type="compositionally biased region" description="Acidic residues" evidence="1">
    <location>
        <begin position="396"/>
        <end position="407"/>
    </location>
</feature>
<feature type="domain" description="Rhodanese" evidence="2">
    <location>
        <begin position="565"/>
        <end position="596"/>
    </location>
</feature>
<accession>A0A2H3EK08</accession>
<evidence type="ECO:0000259" key="2">
    <source>
        <dbReference type="PROSITE" id="PS50206"/>
    </source>
</evidence>
<name>A0A2H3EK08_ARMGA</name>
<dbReference type="Proteomes" id="UP000217790">
    <property type="component" value="Unassembled WGS sequence"/>
</dbReference>
<feature type="region of interest" description="Disordered" evidence="1">
    <location>
        <begin position="378"/>
        <end position="417"/>
    </location>
</feature>
<gene>
    <name evidence="3" type="ORF">ARMGADRAFT_1008022</name>
</gene>
<reference evidence="4" key="1">
    <citation type="journal article" date="2017" name="Nat. Ecol. Evol.">
        <title>Genome expansion and lineage-specific genetic innovations in the forest pathogenic fungi Armillaria.</title>
        <authorList>
            <person name="Sipos G."/>
            <person name="Prasanna A.N."/>
            <person name="Walter M.C."/>
            <person name="O'Connor E."/>
            <person name="Balint B."/>
            <person name="Krizsan K."/>
            <person name="Kiss B."/>
            <person name="Hess J."/>
            <person name="Varga T."/>
            <person name="Slot J."/>
            <person name="Riley R."/>
            <person name="Boka B."/>
            <person name="Rigling D."/>
            <person name="Barry K."/>
            <person name="Lee J."/>
            <person name="Mihaltcheva S."/>
            <person name="LaButti K."/>
            <person name="Lipzen A."/>
            <person name="Waldron R."/>
            <person name="Moloney N.M."/>
            <person name="Sperisen C."/>
            <person name="Kredics L."/>
            <person name="Vagvoelgyi C."/>
            <person name="Patrignani A."/>
            <person name="Fitzpatrick D."/>
            <person name="Nagy I."/>
            <person name="Doyle S."/>
            <person name="Anderson J.B."/>
            <person name="Grigoriev I.V."/>
            <person name="Gueldener U."/>
            <person name="Muensterkoetter M."/>
            <person name="Nagy L.G."/>
        </authorList>
    </citation>
    <scope>NUCLEOTIDE SEQUENCE [LARGE SCALE GENOMIC DNA]</scope>
    <source>
        <strain evidence="4">Ar21-2</strain>
    </source>
</reference>
<protein>
    <recommendedName>
        <fullName evidence="2">Rhodanese domain-containing protein</fullName>
    </recommendedName>
</protein>
<dbReference type="InterPro" id="IPR011009">
    <property type="entry name" value="Kinase-like_dom_sf"/>
</dbReference>
<dbReference type="InterPro" id="IPR001763">
    <property type="entry name" value="Rhodanese-like_dom"/>
</dbReference>
<dbReference type="PANTHER" id="PTHR37171">
    <property type="entry name" value="SERINE/THREONINE-PROTEIN KINASE YRZF-RELATED"/>
    <property type="match status" value="1"/>
</dbReference>
<dbReference type="PANTHER" id="PTHR37171:SF1">
    <property type="entry name" value="SERINE_THREONINE-PROTEIN KINASE YRZF-RELATED"/>
    <property type="match status" value="1"/>
</dbReference>
<evidence type="ECO:0000256" key="1">
    <source>
        <dbReference type="SAM" id="MobiDB-lite"/>
    </source>
</evidence>
<keyword evidence="4" id="KW-1185">Reference proteome</keyword>
<dbReference type="InterPro" id="IPR052396">
    <property type="entry name" value="Meiotic_Drive_Suppr_Kinase"/>
</dbReference>
<proteinExistence type="predicted"/>
<organism evidence="3 4">
    <name type="scientific">Armillaria gallica</name>
    <name type="common">Bulbous honey fungus</name>
    <name type="synonym">Armillaria bulbosa</name>
    <dbReference type="NCBI Taxonomy" id="47427"/>
    <lineage>
        <taxon>Eukaryota</taxon>
        <taxon>Fungi</taxon>
        <taxon>Dikarya</taxon>
        <taxon>Basidiomycota</taxon>
        <taxon>Agaricomycotina</taxon>
        <taxon>Agaricomycetes</taxon>
        <taxon>Agaricomycetidae</taxon>
        <taxon>Agaricales</taxon>
        <taxon>Marasmiineae</taxon>
        <taxon>Physalacriaceae</taxon>
        <taxon>Armillaria</taxon>
    </lineage>
</organism>
<dbReference type="OrthoDB" id="3182995at2759"/>
<dbReference type="AlphaFoldDB" id="A0A2H3EK08"/>
<dbReference type="InParanoid" id="A0A2H3EK08"/>
<dbReference type="PROSITE" id="PS50206">
    <property type="entry name" value="RHODANESE_3"/>
    <property type="match status" value="1"/>
</dbReference>
<sequence length="661" mass="73873">MAQYQTLKELELLPLPYPDLALLNTSHLPSRGFTPISQCQAAALKRLSDDQKEQRAFTASVDPTLIPDLLMALDEDISRCATISARYTKYRDNLKDGYEYLLQAHTNDSRLEQSSNVDETDPATPLRNAVPPSPLSAEAARTLNETIVDILAEEIVKHTSRTVSDFIPDCRVEHRNRPICGNLPGLRILPDATLSYPTSRSSSSFRLSTMINEDKLPLLLYSAGIELARRLKSVGSATLDYPNTIVSNQENWWLLLNKGAMYLTEVDIDGANTLAYFSCNSLIIMLQQRNESSPDHIFISDIEGNFRGNSLEQQFRSTVSDIGLQRARRLFPEPGCGYRPYPHIHDIYLGIALVTALAVNPSHVDRFPSLEAFRTQRRIPPPAIPSNSYDIHGRDPDDDLLDDDEPSQDSSQDSTYIPDRRASATFHQLHGYPSGPVNLNLCWGDHGFDGIKVSCLVPTLVGHDVIVQSEIRSSVDGYTYLASVPGLERKLVLKVFRFDVSAQAEFSAYMDLKDLQGSVIPVCYGYGYLSDQPWLLLEYINPPPSHISFSDLRQISRPHQGKIIHAVKLLHQLGYKHGELLDGNIIWTTDEDPVIIDLVGAKRHHCGSSCSEVETLRQYLGLTRRDAELWSLVVRPTRDQEAGMFVGGKPRSPQLAQGIEV</sequence>
<dbReference type="EMBL" id="KZ293647">
    <property type="protein sequence ID" value="PBK99496.1"/>
    <property type="molecule type" value="Genomic_DNA"/>
</dbReference>
<evidence type="ECO:0000313" key="3">
    <source>
        <dbReference type="EMBL" id="PBK99496.1"/>
    </source>
</evidence>
<dbReference type="SUPFAM" id="SSF56112">
    <property type="entry name" value="Protein kinase-like (PK-like)"/>
    <property type="match status" value="1"/>
</dbReference>
<feature type="region of interest" description="Disordered" evidence="1">
    <location>
        <begin position="109"/>
        <end position="134"/>
    </location>
</feature>